<dbReference type="EMBL" id="CAJHCQ010000038">
    <property type="protein sequence ID" value="CAD6561722.1"/>
    <property type="molecule type" value="Genomic_DNA"/>
</dbReference>
<evidence type="ECO:0000313" key="2">
    <source>
        <dbReference type="Proteomes" id="UP000656319"/>
    </source>
</evidence>
<name>A0ABN7IFQ1_9BURK</name>
<dbReference type="Gene3D" id="3.40.50.1820">
    <property type="entry name" value="alpha/beta hydrolase"/>
    <property type="match status" value="1"/>
</dbReference>
<keyword evidence="2" id="KW-1185">Reference proteome</keyword>
<dbReference type="InterPro" id="IPR029058">
    <property type="entry name" value="AB_hydrolase_fold"/>
</dbReference>
<sequence>MWIFRRHEEYNPGGWEDHSNNFNAVDISLPAAITVFPGEIYQAPRSYHTLLYFNTVDKGGHFAAREEPLLFAQEGRAGFRPMRKLA</sequence>
<reference evidence="1 2" key="1">
    <citation type="submission" date="2020-10" db="EMBL/GenBank/DDBJ databases">
        <authorList>
            <person name="Peeters C."/>
        </authorList>
    </citation>
    <scope>NUCLEOTIDE SEQUENCE [LARGE SCALE GENOMIC DNA]</scope>
    <source>
        <strain evidence="1 2">LMG 27952</strain>
    </source>
</reference>
<protein>
    <submittedName>
        <fullName evidence="1">Uncharacterized protein</fullName>
    </submittedName>
</protein>
<accession>A0ABN7IFQ1</accession>
<gene>
    <name evidence="1" type="ORF">LMG27952_07545</name>
</gene>
<organism evidence="1 2">
    <name type="scientific">Paraburkholderia hiiakae</name>
    <dbReference type="NCBI Taxonomy" id="1081782"/>
    <lineage>
        <taxon>Bacteria</taxon>
        <taxon>Pseudomonadati</taxon>
        <taxon>Pseudomonadota</taxon>
        <taxon>Betaproteobacteria</taxon>
        <taxon>Burkholderiales</taxon>
        <taxon>Burkholderiaceae</taxon>
        <taxon>Paraburkholderia</taxon>
    </lineage>
</organism>
<evidence type="ECO:0000313" key="1">
    <source>
        <dbReference type="EMBL" id="CAD6561722.1"/>
    </source>
</evidence>
<dbReference type="Proteomes" id="UP000656319">
    <property type="component" value="Unassembled WGS sequence"/>
</dbReference>
<comment type="caution">
    <text evidence="1">The sequence shown here is derived from an EMBL/GenBank/DDBJ whole genome shotgun (WGS) entry which is preliminary data.</text>
</comment>
<proteinExistence type="predicted"/>